<dbReference type="SUPFAM" id="SSF46785">
    <property type="entry name" value="Winged helix' DNA-binding domain"/>
    <property type="match status" value="1"/>
</dbReference>
<keyword evidence="3" id="KW-0238">DNA-binding</keyword>
<gene>
    <name evidence="6" type="ORF">FK529_04205</name>
</gene>
<dbReference type="GO" id="GO:0000976">
    <property type="term" value="F:transcription cis-regulatory region binding"/>
    <property type="evidence" value="ECO:0007669"/>
    <property type="project" value="TreeGrafter"/>
</dbReference>
<evidence type="ECO:0000256" key="1">
    <source>
        <dbReference type="ARBA" id="ARBA00009437"/>
    </source>
</evidence>
<dbReference type="PROSITE" id="PS50931">
    <property type="entry name" value="HTH_LYSR"/>
    <property type="match status" value="1"/>
</dbReference>
<name>A0A5C5RCI4_9ACTN</name>
<dbReference type="InterPro" id="IPR000847">
    <property type="entry name" value="LysR_HTH_N"/>
</dbReference>
<dbReference type="EMBL" id="VIGW01000002">
    <property type="protein sequence ID" value="TWS20556.1"/>
    <property type="molecule type" value="Genomic_DNA"/>
</dbReference>
<feature type="domain" description="HTH lysR-type" evidence="5">
    <location>
        <begin position="25"/>
        <end position="81"/>
    </location>
</feature>
<dbReference type="Proteomes" id="UP000317291">
    <property type="component" value="Unassembled WGS sequence"/>
</dbReference>
<organism evidence="6 7">
    <name type="scientific">Tsukamurella asaccharolytica</name>
    <dbReference type="NCBI Taxonomy" id="2592067"/>
    <lineage>
        <taxon>Bacteria</taxon>
        <taxon>Bacillati</taxon>
        <taxon>Actinomycetota</taxon>
        <taxon>Actinomycetes</taxon>
        <taxon>Mycobacteriales</taxon>
        <taxon>Tsukamurellaceae</taxon>
        <taxon>Tsukamurella</taxon>
    </lineage>
</organism>
<dbReference type="Pfam" id="PF00126">
    <property type="entry name" value="HTH_1"/>
    <property type="match status" value="1"/>
</dbReference>
<evidence type="ECO:0000256" key="3">
    <source>
        <dbReference type="ARBA" id="ARBA00023125"/>
    </source>
</evidence>
<protein>
    <submittedName>
        <fullName evidence="6">LysR family transcriptional regulator</fullName>
    </submittedName>
</protein>
<dbReference type="PANTHER" id="PTHR30126">
    <property type="entry name" value="HTH-TYPE TRANSCRIPTIONAL REGULATOR"/>
    <property type="match status" value="1"/>
</dbReference>
<evidence type="ECO:0000259" key="5">
    <source>
        <dbReference type="PROSITE" id="PS50931"/>
    </source>
</evidence>
<dbReference type="GO" id="GO:0003700">
    <property type="term" value="F:DNA-binding transcription factor activity"/>
    <property type="evidence" value="ECO:0007669"/>
    <property type="project" value="InterPro"/>
</dbReference>
<comment type="similarity">
    <text evidence="1">Belongs to the LysR transcriptional regulatory family.</text>
</comment>
<reference evidence="6 7" key="1">
    <citation type="submission" date="2019-06" db="EMBL/GenBank/DDBJ databases">
        <title>Tsukamurella conjunctivitidis sp. nov., Tsukamurella assacharolytica sp. nov. and Tsukamurella sputae sp. nov. isolated from patients with conjunctivitis, bacteraemia (lymphoma) and respiratory infection (sputum) in Hong Kong.</title>
        <authorList>
            <person name="Teng J.L.L."/>
            <person name="Lee H.H."/>
            <person name="Fong J.Y.H."/>
            <person name="Fok K.M.N."/>
            <person name="Lau S.K.P."/>
            <person name="Woo P.C.Y."/>
        </authorList>
    </citation>
    <scope>NUCLEOTIDE SEQUENCE [LARGE SCALE GENOMIC DNA]</scope>
    <source>
        <strain evidence="6 7">HKU71</strain>
    </source>
</reference>
<evidence type="ECO:0000256" key="2">
    <source>
        <dbReference type="ARBA" id="ARBA00023015"/>
    </source>
</evidence>
<keyword evidence="7" id="KW-1185">Reference proteome</keyword>
<dbReference type="PANTHER" id="PTHR30126:SF40">
    <property type="entry name" value="HTH-TYPE TRANSCRIPTIONAL REGULATOR GLTR"/>
    <property type="match status" value="1"/>
</dbReference>
<dbReference type="Gene3D" id="1.10.10.10">
    <property type="entry name" value="Winged helix-like DNA-binding domain superfamily/Winged helix DNA-binding domain"/>
    <property type="match status" value="1"/>
</dbReference>
<keyword evidence="4" id="KW-0804">Transcription</keyword>
<evidence type="ECO:0000256" key="4">
    <source>
        <dbReference type="ARBA" id="ARBA00023163"/>
    </source>
</evidence>
<dbReference type="InterPro" id="IPR036388">
    <property type="entry name" value="WH-like_DNA-bd_sf"/>
</dbReference>
<evidence type="ECO:0000313" key="6">
    <source>
        <dbReference type="EMBL" id="TWS20556.1"/>
    </source>
</evidence>
<sequence>MDAASRHSNAPHHPSAQHRVARMSEIDQFRLVLAVARTRSISEVAQLTGLSQPTVTRAVRATERLVGFPLFHRTPDGTVPTGDAPAAFRRIETILENYDGLASLDDSPVTVLRFAYREGELPTILDSAMAHWNRERMLPAKLIECADPVAELQAGEAEFAVAPYSGTPFPDGLGHRPLRIIRASRLDLVYADPPTGPIAEFLQALALA</sequence>
<evidence type="ECO:0000313" key="7">
    <source>
        <dbReference type="Proteomes" id="UP000317291"/>
    </source>
</evidence>
<accession>A0A5C5RCI4</accession>
<dbReference type="InterPro" id="IPR036390">
    <property type="entry name" value="WH_DNA-bd_sf"/>
</dbReference>
<keyword evidence="2" id="KW-0805">Transcription regulation</keyword>
<dbReference type="AlphaFoldDB" id="A0A5C5RCI4"/>
<comment type="caution">
    <text evidence="6">The sequence shown here is derived from an EMBL/GenBank/DDBJ whole genome shotgun (WGS) entry which is preliminary data.</text>
</comment>
<proteinExistence type="inferred from homology"/>